<evidence type="ECO:0000313" key="3">
    <source>
        <dbReference type="EMBL" id="AKV03485.1"/>
    </source>
</evidence>
<feature type="chain" id="PRO_5005467268" description="Lipoprotein" evidence="2">
    <location>
        <begin position="25"/>
        <end position="798"/>
    </location>
</feature>
<feature type="region of interest" description="Disordered" evidence="1">
    <location>
        <begin position="514"/>
        <end position="537"/>
    </location>
</feature>
<evidence type="ECO:0000256" key="2">
    <source>
        <dbReference type="SAM" id="SignalP"/>
    </source>
</evidence>
<protein>
    <recommendedName>
        <fullName evidence="5">Lipoprotein</fullName>
    </recommendedName>
</protein>
<reference evidence="3 4" key="1">
    <citation type="submission" date="2015-08" db="EMBL/GenBank/DDBJ databases">
        <authorList>
            <person name="Babu N.S."/>
            <person name="Beckwith C.J."/>
            <person name="Beseler K.G."/>
            <person name="Brison A."/>
            <person name="Carone J.V."/>
            <person name="Caskin T.P."/>
            <person name="Diamond M."/>
            <person name="Durham M.E."/>
            <person name="Foxe J.M."/>
            <person name="Go M."/>
            <person name="Henderson B.A."/>
            <person name="Jones I.B."/>
            <person name="McGettigan J.A."/>
            <person name="Micheletti S.J."/>
            <person name="Nasrallah M.E."/>
            <person name="Ortiz D."/>
            <person name="Piller C.R."/>
            <person name="Privatt S.R."/>
            <person name="Schneider S.L."/>
            <person name="Sharp S."/>
            <person name="Smith T.C."/>
            <person name="Stanton J.D."/>
            <person name="Ullery H.E."/>
            <person name="Wilson R.J."/>
            <person name="Serrano M.G."/>
            <person name="Buck G."/>
            <person name="Lee V."/>
            <person name="Wang Y."/>
            <person name="Carvalho R."/>
            <person name="Voegtly L."/>
            <person name="Shi R."/>
            <person name="Duckworth R."/>
            <person name="Johnson A."/>
            <person name="Loviza R."/>
            <person name="Walstead R."/>
            <person name="Shah Z."/>
            <person name="Kiflezghi M."/>
            <person name="Wade K."/>
            <person name="Ball S.L."/>
            <person name="Bradley K.W."/>
            <person name="Asai D.J."/>
            <person name="Bowman C.A."/>
            <person name="Russell D.A."/>
            <person name="Pope W.H."/>
            <person name="Jacobs-Sera D."/>
            <person name="Hendrix R.W."/>
            <person name="Hatfull G.F."/>
        </authorList>
    </citation>
    <scope>NUCLEOTIDE SEQUENCE [LARGE SCALE GENOMIC DNA]</scope>
    <source>
        <strain evidence="3 4">DSM 27648</strain>
    </source>
</reference>
<evidence type="ECO:0000313" key="4">
    <source>
        <dbReference type="Proteomes" id="UP000064967"/>
    </source>
</evidence>
<dbReference type="EMBL" id="CP012333">
    <property type="protein sequence ID" value="AKV03485.1"/>
    <property type="molecule type" value="Genomic_DNA"/>
</dbReference>
<dbReference type="Proteomes" id="UP000064967">
    <property type="component" value="Chromosome"/>
</dbReference>
<proteinExistence type="predicted"/>
<dbReference type="PROSITE" id="PS51257">
    <property type="entry name" value="PROKAR_LIPOPROTEIN"/>
    <property type="match status" value="1"/>
</dbReference>
<keyword evidence="4" id="KW-1185">Reference proteome</keyword>
<sequence>MKWINRVGKWVAVGSALTAMGAGGAGCLTRPVGSDPPTTKVNFTSTISQQQVDKVDLLFAIDNSASMGDKQEILKDAVPQLLNGLLRPYCVDQNSAHVKDEKTGKDAVADPNSSKELKFGCPAGTEPEFKPVTDMHIGIVSSSLGTMGGDVCPEGGRNNDKAHLLNYVDGGAVPVTPNNFLAWYPSNEENADKVRHPDPAVAVPDFGALQESFQKLVVGVAQNGCGLEAQLESVYRFLIQPDPWESVTVAGGSAVLNGIDTTVLAQRRDFLRPDSLVAIVMLTDEDDSSADPLSVGGQGWAFMNQTFPGSEQARTNNAGSTAPKGTSACATDPGSPDCTSCGFAKTCKPGDPGCEKIKNDPNCVDNKGYYAAGADSLNVRFHRMKERYGIDPQYPLRRYVDGLTKQRVPDRVAEHPIDPSTKAISNYVGAGKCTNPLFAAKLPKDGDDYCNLALGTRSPDLVFFAVVGGVPQDLLHFDPKDSEKSLITADDWVKILGKDPEHFHYEGINIHMKQSVNPRDGVPGPSTQRGENGDLKQDAVGRDYVTNGDDLQYACTFDLPTPRNCANDPSGSCDCKDSNVNPPLCGAQLGTQVRAKAYPTIREFSVVRALGQQGIISSLCPLDLTKGNESEPTYGYNPAVKVIVDRLKNALTTQCLPQQLTRDETTKEVPCLVLAQLGDVSDTCQARGLQKPPAEIESKFREQQRAASGNVANGGVDLSAYPLCVVPQLTVDKGASCKDASDIGWCYVENSDTNQPAGRCPQALLFSEGSGGLSGARFSLQCIQQFQPGQAAGDVSKQ</sequence>
<feature type="signal peptide" evidence="2">
    <location>
        <begin position="1"/>
        <end position="24"/>
    </location>
</feature>
<evidence type="ECO:0008006" key="5">
    <source>
        <dbReference type="Google" id="ProtNLM"/>
    </source>
</evidence>
<dbReference type="STRING" id="1391654.AKJ09_10148"/>
<feature type="compositionally biased region" description="Polar residues" evidence="1">
    <location>
        <begin position="309"/>
        <end position="324"/>
    </location>
</feature>
<gene>
    <name evidence="3" type="ORF">AKJ09_10148</name>
</gene>
<dbReference type="AlphaFoldDB" id="A0A0K1QDH3"/>
<accession>A0A0K1QDH3</accession>
<dbReference type="RefSeq" id="WP_146654250.1">
    <property type="nucleotide sequence ID" value="NZ_CP012333.1"/>
</dbReference>
<dbReference type="OrthoDB" id="5480456at2"/>
<keyword evidence="2" id="KW-0732">Signal</keyword>
<organism evidence="3 4">
    <name type="scientific">Labilithrix luteola</name>
    <dbReference type="NCBI Taxonomy" id="1391654"/>
    <lineage>
        <taxon>Bacteria</taxon>
        <taxon>Pseudomonadati</taxon>
        <taxon>Myxococcota</taxon>
        <taxon>Polyangia</taxon>
        <taxon>Polyangiales</taxon>
        <taxon>Labilitrichaceae</taxon>
        <taxon>Labilithrix</taxon>
    </lineage>
</organism>
<evidence type="ECO:0000256" key="1">
    <source>
        <dbReference type="SAM" id="MobiDB-lite"/>
    </source>
</evidence>
<feature type="region of interest" description="Disordered" evidence="1">
    <location>
        <begin position="309"/>
        <end position="335"/>
    </location>
</feature>
<dbReference type="KEGG" id="llu:AKJ09_10148"/>
<name>A0A0K1QDH3_9BACT</name>